<sequence length="412" mass="42211">MTGARRIRRSAVATVACGAAATLAVSAFGVPAHAAAPENPGNFEIKADGYYGTFRFDFGGDVPIAGSVPDLEGNATVGMVQNEVNSEGIEGQDGDVYSRSIGSLIDASAMDTEIPTHFYAAEQVALPEKADPDTVGVHDLGVPGIGNLRGISSEVKANWNDDVLGHGSQGGVLTELYSGVGQLDLVDAGEVGQLSGILSSMAPVDLPVGDGPLFSMGEGQLLQESGVFGKEDGSQGAYLEVSGRFSDLNLLGGAENGGITVGLAAASDTEEPNAWGRLEATGEPGGASFDYELPALELQVGGQEGVEIEPGFDETFEVLPGVSVNINFADYRDDDIEVADDGTYVAASGGGLSARLIFSLPVPVAGDIELGHAEMGILSFPEASVEVPQGGLYADGGDDEDDDDHEVLGVTN</sequence>
<name>A0A329QMY8_9ACTN</name>
<evidence type="ECO:0000313" key="4">
    <source>
        <dbReference type="Proteomes" id="UP000250462"/>
    </source>
</evidence>
<organism evidence="3 4">
    <name type="scientific">Phytoactinopolyspora halophila</name>
    <dbReference type="NCBI Taxonomy" id="1981511"/>
    <lineage>
        <taxon>Bacteria</taxon>
        <taxon>Bacillati</taxon>
        <taxon>Actinomycetota</taxon>
        <taxon>Actinomycetes</taxon>
        <taxon>Jiangellales</taxon>
        <taxon>Jiangellaceae</taxon>
        <taxon>Phytoactinopolyspora</taxon>
    </lineage>
</organism>
<comment type="caution">
    <text evidence="3">The sequence shown here is derived from an EMBL/GenBank/DDBJ whole genome shotgun (WGS) entry which is preliminary data.</text>
</comment>
<reference evidence="3 4" key="1">
    <citation type="submission" date="2018-06" db="EMBL/GenBank/DDBJ databases">
        <title>Phytoactinopolyspora halophila sp. nov., a novel halophilic actinomycete isolated from a saline soil in China.</title>
        <authorList>
            <person name="Tang S.-K."/>
        </authorList>
    </citation>
    <scope>NUCLEOTIDE SEQUENCE [LARGE SCALE GENOMIC DNA]</scope>
    <source>
        <strain evidence="3 4">YIM 96934</strain>
    </source>
</reference>
<gene>
    <name evidence="3" type="ORF">DPM12_13585</name>
</gene>
<keyword evidence="2" id="KW-0732">Signal</keyword>
<dbReference type="Proteomes" id="UP000250462">
    <property type="component" value="Unassembled WGS sequence"/>
</dbReference>
<feature type="compositionally biased region" description="Acidic residues" evidence="1">
    <location>
        <begin position="396"/>
        <end position="405"/>
    </location>
</feature>
<evidence type="ECO:0000256" key="2">
    <source>
        <dbReference type="SAM" id="SignalP"/>
    </source>
</evidence>
<evidence type="ECO:0000256" key="1">
    <source>
        <dbReference type="SAM" id="MobiDB-lite"/>
    </source>
</evidence>
<feature type="signal peptide" evidence="2">
    <location>
        <begin position="1"/>
        <end position="34"/>
    </location>
</feature>
<proteinExistence type="predicted"/>
<keyword evidence="4" id="KW-1185">Reference proteome</keyword>
<feature type="chain" id="PRO_5016276529" evidence="2">
    <location>
        <begin position="35"/>
        <end position="412"/>
    </location>
</feature>
<dbReference type="AlphaFoldDB" id="A0A329QMY8"/>
<dbReference type="EMBL" id="QMIG01000014">
    <property type="protein sequence ID" value="RAW13099.1"/>
    <property type="molecule type" value="Genomic_DNA"/>
</dbReference>
<evidence type="ECO:0000313" key="3">
    <source>
        <dbReference type="EMBL" id="RAW13099.1"/>
    </source>
</evidence>
<protein>
    <submittedName>
        <fullName evidence="3">Uncharacterized protein</fullName>
    </submittedName>
</protein>
<dbReference type="PROSITE" id="PS51318">
    <property type="entry name" value="TAT"/>
    <property type="match status" value="1"/>
</dbReference>
<feature type="region of interest" description="Disordered" evidence="1">
    <location>
        <begin position="389"/>
        <end position="412"/>
    </location>
</feature>
<accession>A0A329QMY8</accession>
<dbReference type="InterPro" id="IPR006311">
    <property type="entry name" value="TAT_signal"/>
</dbReference>